<reference evidence="6" key="1">
    <citation type="submission" date="2017-11" db="EMBL/GenBank/DDBJ databases">
        <authorList>
            <person name="Zhu W."/>
        </authorList>
    </citation>
    <scope>NUCLEOTIDE SEQUENCE [LARGE SCALE GENOMIC DNA]</scope>
    <source>
        <strain evidence="6">160</strain>
    </source>
</reference>
<sequence>MKRYLILFILLFVSACSDEEVSLTVNQQENENTKIVEAADDASPESELESRTEDVEENNEENVQEEAIEKEEKEDDVTLFPYEGEVEHIFFHPLMAYPELSFAGPQAQGYNDWFITVDEFNRTLEELYKRDFILVHLGDVYEKVDGKIQKKTLQLPEGKKPVVISVDDVNYYEYMRQEGNVYKLILDDEGRVATYSLNPKGEEVISYENEIIPILDTFVEENPDFSHEGAKGVLALTGYEGVLGYPTHNLDSKDYDKEKKKAIAVVERLKETGWTFASHSYSHMDMGKASLESVKRDTEQWKKEVEIITGPTPLYIYPFGSRVKHGGEQFQYLAEQGYEVIAAVGPTSYTEVVHNVYTGDRRRIDGMALIDQPHLLTDLLDPDYVLDRENRPEEYLK</sequence>
<dbReference type="Proteomes" id="UP000253908">
    <property type="component" value="Chromosome"/>
</dbReference>
<feature type="region of interest" description="Disordered" evidence="3">
    <location>
        <begin position="32"/>
        <end position="71"/>
    </location>
</feature>
<keyword evidence="2" id="KW-0732">Signal</keyword>
<evidence type="ECO:0000259" key="4">
    <source>
        <dbReference type="Pfam" id="PF01522"/>
    </source>
</evidence>
<accession>A0A345PK87</accession>
<dbReference type="InterPro" id="IPR002509">
    <property type="entry name" value="NODB_dom"/>
</dbReference>
<comment type="subcellular location">
    <subcellularLocation>
        <location evidence="1">Secreted</location>
    </subcellularLocation>
</comment>
<dbReference type="Gene3D" id="3.20.20.370">
    <property type="entry name" value="Glycoside hydrolase/deacetylase"/>
    <property type="match status" value="1"/>
</dbReference>
<dbReference type="GO" id="GO:0016810">
    <property type="term" value="F:hydrolase activity, acting on carbon-nitrogen (but not peptide) bonds"/>
    <property type="evidence" value="ECO:0007669"/>
    <property type="project" value="InterPro"/>
</dbReference>
<dbReference type="RefSeq" id="WP_114917703.1">
    <property type="nucleotide sequence ID" value="NZ_CP024848.1"/>
</dbReference>
<dbReference type="SUPFAM" id="SSF88713">
    <property type="entry name" value="Glycoside hydrolase/deacetylase"/>
    <property type="match status" value="1"/>
</dbReference>
<dbReference type="OrthoDB" id="3722973at2"/>
<dbReference type="PROSITE" id="PS51257">
    <property type="entry name" value="PROKAR_LIPOPROTEIN"/>
    <property type="match status" value="1"/>
</dbReference>
<dbReference type="GO" id="GO:0005975">
    <property type="term" value="P:carbohydrate metabolic process"/>
    <property type="evidence" value="ECO:0007669"/>
    <property type="project" value="InterPro"/>
</dbReference>
<gene>
    <name evidence="5" type="ORF">CUC15_16410</name>
</gene>
<dbReference type="Pfam" id="PF01522">
    <property type="entry name" value="Polysacc_deac_1"/>
    <property type="match status" value="1"/>
</dbReference>
<evidence type="ECO:0000256" key="2">
    <source>
        <dbReference type="ARBA" id="ARBA00022729"/>
    </source>
</evidence>
<dbReference type="InterPro" id="IPR051398">
    <property type="entry name" value="Polysacch_Deacetylase"/>
</dbReference>
<organism evidence="5 6">
    <name type="scientific">Oceanobacillus zhaokaii</name>
    <dbReference type="NCBI Taxonomy" id="2052660"/>
    <lineage>
        <taxon>Bacteria</taxon>
        <taxon>Bacillati</taxon>
        <taxon>Bacillota</taxon>
        <taxon>Bacilli</taxon>
        <taxon>Bacillales</taxon>
        <taxon>Bacillaceae</taxon>
        <taxon>Oceanobacillus</taxon>
    </lineage>
</organism>
<dbReference type="PANTHER" id="PTHR34216:SF3">
    <property type="entry name" value="POLY-BETA-1,6-N-ACETYL-D-GLUCOSAMINE N-DEACETYLASE"/>
    <property type="match status" value="1"/>
</dbReference>
<feature type="domain" description="NodB homology" evidence="4">
    <location>
        <begin position="264"/>
        <end position="325"/>
    </location>
</feature>
<feature type="compositionally biased region" description="Acidic residues" evidence="3">
    <location>
        <begin position="54"/>
        <end position="71"/>
    </location>
</feature>
<feature type="compositionally biased region" description="Acidic residues" evidence="3">
    <location>
        <begin position="38"/>
        <end position="47"/>
    </location>
</feature>
<dbReference type="GO" id="GO:0005576">
    <property type="term" value="C:extracellular region"/>
    <property type="evidence" value="ECO:0007669"/>
    <property type="project" value="UniProtKB-SubCell"/>
</dbReference>
<evidence type="ECO:0000313" key="5">
    <source>
        <dbReference type="EMBL" id="AXI10417.1"/>
    </source>
</evidence>
<name>A0A345PK87_9BACI</name>
<evidence type="ECO:0000313" key="6">
    <source>
        <dbReference type="Proteomes" id="UP000253908"/>
    </source>
</evidence>
<evidence type="ECO:0000256" key="1">
    <source>
        <dbReference type="ARBA" id="ARBA00004613"/>
    </source>
</evidence>
<dbReference type="PANTHER" id="PTHR34216">
    <property type="match status" value="1"/>
</dbReference>
<evidence type="ECO:0000256" key="3">
    <source>
        <dbReference type="SAM" id="MobiDB-lite"/>
    </source>
</evidence>
<dbReference type="EMBL" id="CP024848">
    <property type="protein sequence ID" value="AXI10417.1"/>
    <property type="molecule type" value="Genomic_DNA"/>
</dbReference>
<dbReference type="AlphaFoldDB" id="A0A345PK87"/>
<proteinExistence type="predicted"/>
<protein>
    <recommendedName>
        <fullName evidence="4">NodB homology domain-containing protein</fullName>
    </recommendedName>
</protein>
<dbReference type="InterPro" id="IPR011330">
    <property type="entry name" value="Glyco_hydro/deAcase_b/a-brl"/>
</dbReference>
<keyword evidence="6" id="KW-1185">Reference proteome</keyword>
<dbReference type="KEGG" id="ocn:CUC15_16410"/>